<keyword evidence="1" id="KW-0808">Transferase</keyword>
<evidence type="ECO:0000259" key="2">
    <source>
        <dbReference type="Pfam" id="PF13649"/>
    </source>
</evidence>
<dbReference type="Proteomes" id="UP000178109">
    <property type="component" value="Unassembled WGS sequence"/>
</dbReference>
<accession>A0A1G2BXC8</accession>
<dbReference type="Gene3D" id="3.40.50.150">
    <property type="entry name" value="Vaccinia Virus protein VP39"/>
    <property type="match status" value="1"/>
</dbReference>
<sequence length="266" mass="31383">MEPHKITKPEWWQNFFNEDYIKIYVDITTPELTDRQVSFLVNKLKLTAKNKILDLGCGYGRHTLELAKRGYKVVGWDYSKTFLAIARREAKKEGLIIKYIKGDMRRLSFKNAFDFVICLFTTFGFFRTYEEHEITLQKISRALKPGGKFLLDINNPGRSLEAIIKNGRLNKKKGIVTRRQVCKLSNGLRVVMAQEFNLETMRWKLTRKWKDARNHKAHTWDIQLLTLPEIKFLLTKNGFRIERIWGDFDGSDFNFNSRRLIILAKK</sequence>
<gene>
    <name evidence="3" type="ORF">A3H70_02775</name>
</gene>
<proteinExistence type="predicted"/>
<dbReference type="InterPro" id="IPR029063">
    <property type="entry name" value="SAM-dependent_MTases_sf"/>
</dbReference>
<comment type="caution">
    <text evidence="3">The sequence shown here is derived from an EMBL/GenBank/DDBJ whole genome shotgun (WGS) entry which is preliminary data.</text>
</comment>
<name>A0A1G2BXC8_9BACT</name>
<dbReference type="STRING" id="1798553.A3H70_02775"/>
<dbReference type="GO" id="GO:0016740">
    <property type="term" value="F:transferase activity"/>
    <property type="evidence" value="ECO:0007669"/>
    <property type="project" value="UniProtKB-KW"/>
</dbReference>
<dbReference type="SUPFAM" id="SSF53335">
    <property type="entry name" value="S-adenosyl-L-methionine-dependent methyltransferases"/>
    <property type="match status" value="1"/>
</dbReference>
<evidence type="ECO:0000313" key="4">
    <source>
        <dbReference type="Proteomes" id="UP000178109"/>
    </source>
</evidence>
<organism evidence="3 4">
    <name type="scientific">Candidatus Komeilibacteria bacterium RIFCSPLOWO2_02_FULL_48_11</name>
    <dbReference type="NCBI Taxonomy" id="1798553"/>
    <lineage>
        <taxon>Bacteria</taxon>
        <taxon>Candidatus Komeiliibacteriota</taxon>
    </lineage>
</organism>
<dbReference type="PANTHER" id="PTHR43861">
    <property type="entry name" value="TRANS-ACONITATE 2-METHYLTRANSFERASE-RELATED"/>
    <property type="match status" value="1"/>
</dbReference>
<reference evidence="3 4" key="1">
    <citation type="journal article" date="2016" name="Nat. Commun.">
        <title>Thousands of microbial genomes shed light on interconnected biogeochemical processes in an aquifer system.</title>
        <authorList>
            <person name="Anantharaman K."/>
            <person name="Brown C.T."/>
            <person name="Hug L.A."/>
            <person name="Sharon I."/>
            <person name="Castelle C.J."/>
            <person name="Probst A.J."/>
            <person name="Thomas B.C."/>
            <person name="Singh A."/>
            <person name="Wilkins M.J."/>
            <person name="Karaoz U."/>
            <person name="Brodie E.L."/>
            <person name="Williams K.H."/>
            <person name="Hubbard S.S."/>
            <person name="Banfield J.F."/>
        </authorList>
    </citation>
    <scope>NUCLEOTIDE SEQUENCE [LARGE SCALE GENOMIC DNA]</scope>
</reference>
<dbReference type="InterPro" id="IPR041698">
    <property type="entry name" value="Methyltransf_25"/>
</dbReference>
<dbReference type="EMBL" id="MHKO01000003">
    <property type="protein sequence ID" value="OGY93159.1"/>
    <property type="molecule type" value="Genomic_DNA"/>
</dbReference>
<dbReference type="CDD" id="cd02440">
    <property type="entry name" value="AdoMet_MTases"/>
    <property type="match status" value="1"/>
</dbReference>
<protein>
    <recommendedName>
        <fullName evidence="2">Methyltransferase domain-containing protein</fullName>
    </recommendedName>
</protein>
<feature type="domain" description="Methyltransferase" evidence="2">
    <location>
        <begin position="52"/>
        <end position="147"/>
    </location>
</feature>
<dbReference type="Gene3D" id="2.20.25.110">
    <property type="entry name" value="S-adenosyl-L-methionine-dependent methyltransferases"/>
    <property type="match status" value="1"/>
</dbReference>
<evidence type="ECO:0000256" key="1">
    <source>
        <dbReference type="ARBA" id="ARBA00022679"/>
    </source>
</evidence>
<evidence type="ECO:0000313" key="3">
    <source>
        <dbReference type="EMBL" id="OGY93159.1"/>
    </source>
</evidence>
<dbReference type="AlphaFoldDB" id="A0A1G2BXC8"/>
<dbReference type="Pfam" id="PF13649">
    <property type="entry name" value="Methyltransf_25"/>
    <property type="match status" value="1"/>
</dbReference>